<dbReference type="Proteomes" id="UP000295718">
    <property type="component" value="Unassembled WGS sequence"/>
</dbReference>
<keyword evidence="2 7" id="KW-0812">Transmembrane</keyword>
<dbReference type="STRING" id="1469948.GCA_000732725_00022"/>
<dbReference type="Gene3D" id="1.20.1560.10">
    <property type="entry name" value="ABC transporter type 1, transmembrane domain"/>
    <property type="match status" value="1"/>
</dbReference>
<dbReference type="Pfam" id="PF00005">
    <property type="entry name" value="ABC_tran"/>
    <property type="match status" value="1"/>
</dbReference>
<dbReference type="InterPro" id="IPR003439">
    <property type="entry name" value="ABC_transporter-like_ATP-bd"/>
</dbReference>
<feature type="transmembrane region" description="Helical" evidence="7">
    <location>
        <begin position="60"/>
        <end position="82"/>
    </location>
</feature>
<comment type="caution">
    <text evidence="10">The sequence shown here is derived from an EMBL/GenBank/DDBJ whole genome shotgun (WGS) entry which is preliminary data.</text>
</comment>
<dbReference type="PROSITE" id="PS50929">
    <property type="entry name" value="ABC_TM1F"/>
    <property type="match status" value="1"/>
</dbReference>
<dbReference type="SUPFAM" id="SSF52540">
    <property type="entry name" value="P-loop containing nucleoside triphosphate hydrolases"/>
    <property type="match status" value="1"/>
</dbReference>
<evidence type="ECO:0000313" key="10">
    <source>
        <dbReference type="EMBL" id="TCL59281.1"/>
    </source>
</evidence>
<gene>
    <name evidence="10" type="ORF">EDD76_10417</name>
</gene>
<evidence type="ECO:0000259" key="9">
    <source>
        <dbReference type="PROSITE" id="PS50929"/>
    </source>
</evidence>
<keyword evidence="4 10" id="KW-0067">ATP-binding</keyword>
<dbReference type="RefSeq" id="WP_051869207.1">
    <property type="nucleotide sequence ID" value="NZ_JPNB01000001.1"/>
</dbReference>
<reference evidence="10 11" key="1">
    <citation type="submission" date="2019-03" db="EMBL/GenBank/DDBJ databases">
        <title>Genomic Encyclopedia of Type Strains, Phase IV (KMG-IV): sequencing the most valuable type-strain genomes for metagenomic binning, comparative biology and taxonomic classification.</title>
        <authorList>
            <person name="Goeker M."/>
        </authorList>
    </citation>
    <scope>NUCLEOTIDE SEQUENCE [LARGE SCALE GENOMIC DNA]</scope>
    <source>
        <strain evidence="10 11">DSM 100556</strain>
    </source>
</reference>
<evidence type="ECO:0000256" key="1">
    <source>
        <dbReference type="ARBA" id="ARBA00004651"/>
    </source>
</evidence>
<evidence type="ECO:0000256" key="2">
    <source>
        <dbReference type="ARBA" id="ARBA00022692"/>
    </source>
</evidence>
<feature type="domain" description="ABC transmembrane type-1" evidence="9">
    <location>
        <begin position="139"/>
        <end position="312"/>
    </location>
</feature>
<sequence>MNKKTWKTVGYFYREVCKEKPVYIVFLLFAILLMAILPFVNILFPRYIIDELLGQRRVEVLARLVVAMVILNWAIQGLITIFERENYKLDHWFEQYFDKKFVLRSMEMDFEHTENPEVLNQSNKARDGMGWYSGGLLGLSNCFKEIVASFITLLGVMVIIAGASPLLFIIALLSVAGGSYIVSKMNGLEIATFNKGPQINRAFWYIHDILGESRYGKDIRLYGAKRMLTRKGEESFRGLYHLFKELEDGKRKWGCLSAVIAMCEGIGIYLYLGYLAVIEKITIGQFTMLITSAIAFRTGLQNMITQLQELEKKTGFMGEYITFMEYKDAMVKGHRKVPDMSHPRIEFKNVSFCYPRTEQYVLKNIDLTIEPGEHLSVVGLNGAGKTTFIKLLCRMYDVTEGEILVNGVNIQEYEYDQYMKLLSVVFQDFKLFSMSIRDNLRMGNWEKEAEYLEVLCELSGIKEKVDSLPNGLDTLIFKYFDEEGIEPSGGEQQKIAIARAIYKDAPVVVLDEPTAALDPVAEYEIYKQFDRLVGGKTAVYISHRLSSCKFCDKIAVFAEHTLAEYGTHDELVKQPEGIYAEMFQAQAQYYV</sequence>
<keyword evidence="6 7" id="KW-0472">Membrane</keyword>
<accession>A0A4R1R1R9</accession>
<dbReference type="InterPro" id="IPR036640">
    <property type="entry name" value="ABC1_TM_sf"/>
</dbReference>
<dbReference type="PANTHER" id="PTHR43394">
    <property type="entry name" value="ATP-DEPENDENT PERMEASE MDL1, MITOCHONDRIAL"/>
    <property type="match status" value="1"/>
</dbReference>
<feature type="domain" description="ABC transporter" evidence="8">
    <location>
        <begin position="345"/>
        <end position="584"/>
    </location>
</feature>
<dbReference type="InterPro" id="IPR003593">
    <property type="entry name" value="AAA+_ATPase"/>
</dbReference>
<dbReference type="PROSITE" id="PS50893">
    <property type="entry name" value="ABC_TRANSPORTER_2"/>
    <property type="match status" value="1"/>
</dbReference>
<feature type="transmembrane region" description="Helical" evidence="7">
    <location>
        <begin position="22"/>
        <end position="48"/>
    </location>
</feature>
<feature type="transmembrane region" description="Helical" evidence="7">
    <location>
        <begin position="253"/>
        <end position="277"/>
    </location>
</feature>
<evidence type="ECO:0000256" key="7">
    <source>
        <dbReference type="SAM" id="Phobius"/>
    </source>
</evidence>
<name>A0A4R1R1R9_9FIRM</name>
<evidence type="ECO:0000256" key="3">
    <source>
        <dbReference type="ARBA" id="ARBA00022741"/>
    </source>
</evidence>
<keyword evidence="11" id="KW-1185">Reference proteome</keyword>
<feature type="transmembrane region" description="Helical" evidence="7">
    <location>
        <begin position="146"/>
        <end position="175"/>
    </location>
</feature>
<evidence type="ECO:0000256" key="5">
    <source>
        <dbReference type="ARBA" id="ARBA00022989"/>
    </source>
</evidence>
<keyword evidence="3" id="KW-0547">Nucleotide-binding</keyword>
<evidence type="ECO:0000256" key="6">
    <source>
        <dbReference type="ARBA" id="ARBA00023136"/>
    </source>
</evidence>
<protein>
    <submittedName>
        <fullName evidence="10">ATP-binding cassette subfamily C protein</fullName>
    </submittedName>
</protein>
<dbReference type="Gene3D" id="3.40.50.300">
    <property type="entry name" value="P-loop containing nucleotide triphosphate hydrolases"/>
    <property type="match status" value="1"/>
</dbReference>
<organism evidence="10 11">
    <name type="scientific">Kineothrix alysoides</name>
    <dbReference type="NCBI Taxonomy" id="1469948"/>
    <lineage>
        <taxon>Bacteria</taxon>
        <taxon>Bacillati</taxon>
        <taxon>Bacillota</taxon>
        <taxon>Clostridia</taxon>
        <taxon>Lachnospirales</taxon>
        <taxon>Lachnospiraceae</taxon>
        <taxon>Kineothrix</taxon>
    </lineage>
</organism>
<dbReference type="InterPro" id="IPR011527">
    <property type="entry name" value="ABC1_TM_dom"/>
</dbReference>
<dbReference type="InterPro" id="IPR027417">
    <property type="entry name" value="P-loop_NTPase"/>
</dbReference>
<dbReference type="InterPro" id="IPR039421">
    <property type="entry name" value="Type_1_exporter"/>
</dbReference>
<dbReference type="GO" id="GO:0016887">
    <property type="term" value="F:ATP hydrolysis activity"/>
    <property type="evidence" value="ECO:0007669"/>
    <property type="project" value="InterPro"/>
</dbReference>
<keyword evidence="5 7" id="KW-1133">Transmembrane helix</keyword>
<dbReference type="GO" id="GO:0005524">
    <property type="term" value="F:ATP binding"/>
    <property type="evidence" value="ECO:0007669"/>
    <property type="project" value="UniProtKB-KW"/>
</dbReference>
<dbReference type="SMART" id="SM00382">
    <property type="entry name" value="AAA"/>
    <property type="match status" value="1"/>
</dbReference>
<dbReference type="GO" id="GO:0005886">
    <property type="term" value="C:plasma membrane"/>
    <property type="evidence" value="ECO:0007669"/>
    <property type="project" value="UniProtKB-SubCell"/>
</dbReference>
<dbReference type="EMBL" id="SLUO01000004">
    <property type="protein sequence ID" value="TCL59281.1"/>
    <property type="molecule type" value="Genomic_DNA"/>
</dbReference>
<evidence type="ECO:0000313" key="11">
    <source>
        <dbReference type="Proteomes" id="UP000295718"/>
    </source>
</evidence>
<dbReference type="GO" id="GO:0015421">
    <property type="term" value="F:ABC-type oligopeptide transporter activity"/>
    <property type="evidence" value="ECO:0007669"/>
    <property type="project" value="TreeGrafter"/>
</dbReference>
<dbReference type="AlphaFoldDB" id="A0A4R1R1R9"/>
<evidence type="ECO:0000256" key="4">
    <source>
        <dbReference type="ARBA" id="ARBA00022840"/>
    </source>
</evidence>
<dbReference type="PANTHER" id="PTHR43394:SF1">
    <property type="entry name" value="ATP-BINDING CASSETTE SUB-FAMILY B MEMBER 10, MITOCHONDRIAL"/>
    <property type="match status" value="1"/>
</dbReference>
<proteinExistence type="predicted"/>
<dbReference type="SUPFAM" id="SSF90123">
    <property type="entry name" value="ABC transporter transmembrane region"/>
    <property type="match status" value="1"/>
</dbReference>
<evidence type="ECO:0000259" key="8">
    <source>
        <dbReference type="PROSITE" id="PS50893"/>
    </source>
</evidence>
<comment type="subcellular location">
    <subcellularLocation>
        <location evidence="1">Cell membrane</location>
        <topology evidence="1">Multi-pass membrane protein</topology>
    </subcellularLocation>
</comment>